<proteinExistence type="predicted"/>
<dbReference type="RefSeq" id="XP_052130219.1">
    <property type="nucleotide sequence ID" value="XM_052274259.1"/>
</dbReference>
<protein>
    <submittedName>
        <fullName evidence="6">Uncharacterized protein LOC127751150</fullName>
    </submittedName>
</protein>
<dbReference type="KEGG" id="foc:127751150"/>
<dbReference type="Pfam" id="PF02017">
    <property type="entry name" value="CIDE-N"/>
    <property type="match status" value="1"/>
</dbReference>
<name>A0A9C6X6S5_FRAOC</name>
<dbReference type="PROSITE" id="PS51135">
    <property type="entry name" value="CIDE_N"/>
    <property type="match status" value="1"/>
</dbReference>
<dbReference type="PANTHER" id="PTHR31025:SF22">
    <property type="entry name" value="IP13529P"/>
    <property type="match status" value="1"/>
</dbReference>
<feature type="region of interest" description="Disordered" evidence="3">
    <location>
        <begin position="84"/>
        <end position="116"/>
    </location>
</feature>
<feature type="compositionally biased region" description="Low complexity" evidence="3">
    <location>
        <begin position="93"/>
        <end position="112"/>
    </location>
</feature>
<dbReference type="GeneID" id="127751150"/>
<organism evidence="5 6">
    <name type="scientific">Frankliniella occidentalis</name>
    <name type="common">Western flower thrips</name>
    <name type="synonym">Euthrips occidentalis</name>
    <dbReference type="NCBI Taxonomy" id="133901"/>
    <lineage>
        <taxon>Eukaryota</taxon>
        <taxon>Metazoa</taxon>
        <taxon>Ecdysozoa</taxon>
        <taxon>Arthropoda</taxon>
        <taxon>Hexapoda</taxon>
        <taxon>Insecta</taxon>
        <taxon>Pterygota</taxon>
        <taxon>Neoptera</taxon>
        <taxon>Paraneoptera</taxon>
        <taxon>Thysanoptera</taxon>
        <taxon>Terebrantia</taxon>
        <taxon>Thripoidea</taxon>
        <taxon>Thripidae</taxon>
        <taxon>Frankliniella</taxon>
    </lineage>
</organism>
<feature type="domain" description="CIDE-N" evidence="4">
    <location>
        <begin position="1"/>
        <end position="77"/>
    </location>
</feature>
<dbReference type="InterPro" id="IPR003508">
    <property type="entry name" value="CIDE-N_dom"/>
</dbReference>
<keyword evidence="1 2" id="KW-0053">Apoptosis</keyword>
<sequence>MHLVRVFSNDRKFKVFVKVSQLAELIDEGRRKLKLPDISYEVYQEDDGTLIDDDAVFDALCEEATSRQQKLGVMLIAEDSTWVAVNSDPGPSPSRSTSESSETTSDSSSLDSVPNCPSNSTRLFPVASVTQFLDPLVEILNSSTHPPKHFPHMRKHAIKETFHAIGNHMILTLKDFGKPTARKLAQAILDYEDKKYSRIFAIDIGDVACDSGLGSFAQQIYAYVQANKGEDNKQKKRRKRVHSDGEEDPDPDGDLLPPPPSKQDCYGCVAFDPPLPEGETADSQEVKRVAAVTMDPLSEEATDLMKITYASQRAEINRGKPMLTNLPKILDRWPLLKCKVILIAHAAILLGKDVSSVWTNAVSKKWESVFKFFKFYWQNPKKSNEEMLNLMQNAEESDMAGRSVVSRCASIFLLITGFMSEKSSALLSTVHALSSDEDVLEAAAGAEGYPLIVVKGDSLIDPDAEYFVVLVGKTAIKASDATEAVLLLLLCYYNFNLCYHPKLQSTLEFFQRCFLDVNPPPEKGNKRSKQRRTVDHVDAKVKSLGLKLKDHSSLWILPTH</sequence>
<keyword evidence="5" id="KW-1185">Reference proteome</keyword>
<dbReference type="PANTHER" id="PTHR31025">
    <property type="entry name" value="SI:CH211-196P9.1-RELATED"/>
    <property type="match status" value="1"/>
</dbReference>
<evidence type="ECO:0000256" key="1">
    <source>
        <dbReference type="ARBA" id="ARBA00022703"/>
    </source>
</evidence>
<dbReference type="Proteomes" id="UP000504606">
    <property type="component" value="Unplaced"/>
</dbReference>
<evidence type="ECO:0000256" key="2">
    <source>
        <dbReference type="PROSITE-ProRule" id="PRU00447"/>
    </source>
</evidence>
<evidence type="ECO:0000313" key="5">
    <source>
        <dbReference type="Proteomes" id="UP000504606"/>
    </source>
</evidence>
<evidence type="ECO:0000313" key="6">
    <source>
        <dbReference type="RefSeq" id="XP_052130219.1"/>
    </source>
</evidence>
<feature type="region of interest" description="Disordered" evidence="3">
    <location>
        <begin position="231"/>
        <end position="259"/>
    </location>
</feature>
<accession>A0A9C6X6S5</accession>
<gene>
    <name evidence="6" type="primary">LOC127751150</name>
</gene>
<dbReference type="Gene3D" id="3.10.20.10">
    <property type="match status" value="1"/>
</dbReference>
<dbReference type="OrthoDB" id="7700249at2759"/>
<reference evidence="6" key="1">
    <citation type="submission" date="2025-08" db="UniProtKB">
        <authorList>
            <consortium name="RefSeq"/>
        </authorList>
    </citation>
    <scope>IDENTIFICATION</scope>
    <source>
        <tissue evidence="6">Whole organism</tissue>
    </source>
</reference>
<dbReference type="GO" id="GO:0006915">
    <property type="term" value="P:apoptotic process"/>
    <property type="evidence" value="ECO:0007669"/>
    <property type="project" value="UniProtKB-UniRule"/>
</dbReference>
<evidence type="ECO:0000256" key="3">
    <source>
        <dbReference type="SAM" id="MobiDB-lite"/>
    </source>
</evidence>
<dbReference type="SUPFAM" id="SSF54277">
    <property type="entry name" value="CAD &amp; PB1 domains"/>
    <property type="match status" value="1"/>
</dbReference>
<dbReference type="AlphaFoldDB" id="A0A9C6X6S5"/>
<evidence type="ECO:0000259" key="4">
    <source>
        <dbReference type="PROSITE" id="PS51135"/>
    </source>
</evidence>